<accession>A0A1C6FMV5</accession>
<feature type="region of interest" description="Disordered" evidence="1">
    <location>
        <begin position="860"/>
        <end position="880"/>
    </location>
</feature>
<dbReference type="EMBL" id="FMHG01000001">
    <property type="protein sequence ID" value="SCJ34170.1"/>
    <property type="molecule type" value="Genomic_DNA"/>
</dbReference>
<keyword evidence="2" id="KW-1133">Transmembrane helix</keyword>
<sequence length="989" mass="104371">MRHKKVRHQRPPRQLMCAVLAAVLLWGSLSAVPLITNEVRAAAAVTQLEDLFTLRETIGSPTQVKGNQLTLARIDTLPHYVENGLTNSSVGGVITKKAIPLTADWQFTGTYQVNVPPSAASVDTGLALTLMKSPQANEGFTAAISPAVRNAEGISGEGSLLRFAYHTDFATGIYDEWDRQEIEPAAFAPQGDLIITYTAANRTLTITCAGKTMSSSIDHQGRKLEDEAYLYFWGVTHVSLDVPPAADNARVEAEFKNFGFSKYDPGFLKMQVTAPASGEVLSGQVAPGTLVRVETTVRNNFQNGAGGDPVDCHLQISALNGLDYLTGAQGQQVTVGGAVYSGDPAALIAPGGIPVTCPQAPGTKVTFLARVSSRVQGKASLTQQLTDDFFGAAKEESIQLAFAPKEPVAGDPDDPAAPCDYRMNPLGENGWYSGDRPAGLTFYPSADYDRFYVEDALLPSTNSWRDDAQTSGKSISLQAGHSDPNKPVSAIVQQQYRQDSQPPTASLTADHRGIAAADERSGLWRIQRRNTAGIFDDWQVFALQDGVGPSGQTVFLPNGIYRVLDAAGNAGGQLSVSGTRPPAVQRPDPGSVGPAGPLYDPTVSPAPAPALTVDPNTALCHDTVYEKVRQRTSRSDPPFGGHLTAAGAQQMIYYRYQITAQTQDGAISGKLVLLDGLGRDITTAGFDTAQPGRCTILYRAADSQGNTTTIQLDYQLLPSDIPVVDYPEDGVDFGPELPENAVVPPPSIQVDPDTGAQHGTLRDAVTEPVATPPLYGGHISAQTARQLLHSRYRFTSLLPDGSLTFSAVTILDERGADITATGIDTTRPGRYFLLCTATDSAGNSLTVSLAYTLKQGTITAEGETGGQGPGDAPTYKKGGSQAPNTADSAFSAPAGSCRVQFYLWLLAALAALFTVLRLCQLHGRGAARRTKTAIGATDLLFYGSVLLAAGLLLAAGICSYDLPAFLAVLTACAGGAAALAAAGRRAAGR</sequence>
<evidence type="ECO:0000256" key="2">
    <source>
        <dbReference type="SAM" id="Phobius"/>
    </source>
</evidence>
<evidence type="ECO:0000256" key="1">
    <source>
        <dbReference type="SAM" id="MobiDB-lite"/>
    </source>
</evidence>
<feature type="region of interest" description="Disordered" evidence="1">
    <location>
        <begin position="463"/>
        <end position="486"/>
    </location>
</feature>
<keyword evidence="2" id="KW-0812">Transmembrane</keyword>
<reference evidence="3" key="1">
    <citation type="submission" date="2015-09" db="EMBL/GenBank/DDBJ databases">
        <authorList>
            <consortium name="Pathogen Informatics"/>
        </authorList>
    </citation>
    <scope>NUCLEOTIDE SEQUENCE</scope>
    <source>
        <strain evidence="3">2789STDY5834896</strain>
    </source>
</reference>
<feature type="compositionally biased region" description="Polar residues" evidence="1">
    <location>
        <begin position="463"/>
        <end position="479"/>
    </location>
</feature>
<evidence type="ECO:0000313" key="3">
    <source>
        <dbReference type="EMBL" id="SCJ34170.1"/>
    </source>
</evidence>
<feature type="transmembrane region" description="Helical" evidence="2">
    <location>
        <begin position="963"/>
        <end position="983"/>
    </location>
</feature>
<gene>
    <name evidence="3" type="ORF">SAMEA3545359_00034</name>
</gene>
<feature type="transmembrane region" description="Helical" evidence="2">
    <location>
        <begin position="939"/>
        <end position="957"/>
    </location>
</feature>
<proteinExistence type="predicted"/>
<dbReference type="AlphaFoldDB" id="A0A1C6FMV5"/>
<feature type="transmembrane region" description="Helical" evidence="2">
    <location>
        <begin position="901"/>
        <end position="919"/>
    </location>
</feature>
<name>A0A1C6FMV5_9FIRM</name>
<organism evidence="3">
    <name type="scientific">uncultured Anaerotruncus sp</name>
    <dbReference type="NCBI Taxonomy" id="905011"/>
    <lineage>
        <taxon>Bacteria</taxon>
        <taxon>Bacillati</taxon>
        <taxon>Bacillota</taxon>
        <taxon>Clostridia</taxon>
        <taxon>Eubacteriales</taxon>
        <taxon>Oscillospiraceae</taxon>
        <taxon>Anaerotruncus</taxon>
        <taxon>environmental samples</taxon>
    </lineage>
</organism>
<keyword evidence="2" id="KW-0472">Membrane</keyword>
<protein>
    <submittedName>
        <fullName evidence="3">Uncharacterized protein</fullName>
    </submittedName>
</protein>